<dbReference type="EMBL" id="CAMAPF010001044">
    <property type="protein sequence ID" value="CAH9142706.1"/>
    <property type="molecule type" value="Genomic_DNA"/>
</dbReference>
<gene>
    <name evidence="1" type="ORF">CEPIT_LOCUS40109</name>
</gene>
<reference evidence="1" key="1">
    <citation type="submission" date="2022-07" db="EMBL/GenBank/DDBJ databases">
        <authorList>
            <person name="Macas J."/>
            <person name="Novak P."/>
            <person name="Neumann P."/>
        </authorList>
    </citation>
    <scope>NUCLEOTIDE SEQUENCE</scope>
</reference>
<keyword evidence="2" id="KW-1185">Reference proteome</keyword>
<evidence type="ECO:0000313" key="2">
    <source>
        <dbReference type="Proteomes" id="UP001152523"/>
    </source>
</evidence>
<organism evidence="1 2">
    <name type="scientific">Cuscuta epithymum</name>
    <dbReference type="NCBI Taxonomy" id="186058"/>
    <lineage>
        <taxon>Eukaryota</taxon>
        <taxon>Viridiplantae</taxon>
        <taxon>Streptophyta</taxon>
        <taxon>Embryophyta</taxon>
        <taxon>Tracheophyta</taxon>
        <taxon>Spermatophyta</taxon>
        <taxon>Magnoliopsida</taxon>
        <taxon>eudicotyledons</taxon>
        <taxon>Gunneridae</taxon>
        <taxon>Pentapetalae</taxon>
        <taxon>asterids</taxon>
        <taxon>lamiids</taxon>
        <taxon>Solanales</taxon>
        <taxon>Convolvulaceae</taxon>
        <taxon>Cuscuteae</taxon>
        <taxon>Cuscuta</taxon>
        <taxon>Cuscuta subgen. Cuscuta</taxon>
    </lineage>
</organism>
<comment type="caution">
    <text evidence="1">The sequence shown here is derived from an EMBL/GenBank/DDBJ whole genome shotgun (WGS) entry which is preliminary data.</text>
</comment>
<accession>A0AAV0G4K1</accession>
<feature type="non-terminal residue" evidence="1">
    <location>
        <position position="108"/>
    </location>
</feature>
<name>A0AAV0G4K1_9ASTE</name>
<protein>
    <submittedName>
        <fullName evidence="1">Uncharacterized protein</fullName>
    </submittedName>
</protein>
<sequence>MVHLHWRHHHVQESAEASVWESCPRRTSLWSEFAVWDRFRLLGTCIHGRPHSGALAFNYQQSFTLHSHDYSYHVLVCEEQLTKLVIDKEAFQKQMLEKLIWIYGVYKC</sequence>
<dbReference type="Proteomes" id="UP001152523">
    <property type="component" value="Unassembled WGS sequence"/>
</dbReference>
<evidence type="ECO:0000313" key="1">
    <source>
        <dbReference type="EMBL" id="CAH9142706.1"/>
    </source>
</evidence>
<proteinExistence type="predicted"/>
<dbReference type="AlphaFoldDB" id="A0AAV0G4K1"/>